<dbReference type="GO" id="GO:0006508">
    <property type="term" value="P:proteolysis"/>
    <property type="evidence" value="ECO:0007669"/>
    <property type="project" value="InterPro"/>
</dbReference>
<dbReference type="GO" id="GO:0019748">
    <property type="term" value="P:secondary metabolic process"/>
    <property type="evidence" value="ECO:0007669"/>
    <property type="project" value="TreeGrafter"/>
</dbReference>
<sequence>MENFIDFNGPVRYRIEPYNGSLPTLVLNPYSWTKISSIVFVDSPVGTGFSYAKTSSASEVGDLKQVQGLFQFFKKWLTDHPEFMLNPIYIAGDSYSGITVPILVQQISNGIEESILPPINLQGYILGNPATGRDNNYKIPFAHGMALISDELYK</sequence>
<dbReference type="Pfam" id="PF00450">
    <property type="entry name" value="Peptidase_S10"/>
    <property type="match status" value="1"/>
</dbReference>
<dbReference type="EMBL" id="BTGU01017925">
    <property type="protein sequence ID" value="GMN71904.1"/>
    <property type="molecule type" value="Genomic_DNA"/>
</dbReference>
<evidence type="ECO:0008006" key="4">
    <source>
        <dbReference type="Google" id="ProtNLM"/>
    </source>
</evidence>
<dbReference type="GO" id="GO:0016747">
    <property type="term" value="F:acyltransferase activity, transferring groups other than amino-acyl groups"/>
    <property type="evidence" value="ECO:0007669"/>
    <property type="project" value="TreeGrafter"/>
</dbReference>
<evidence type="ECO:0000313" key="2">
    <source>
        <dbReference type="EMBL" id="GMN71904.1"/>
    </source>
</evidence>
<reference evidence="2" key="1">
    <citation type="submission" date="2023-07" db="EMBL/GenBank/DDBJ databases">
        <title>draft genome sequence of fig (Ficus carica).</title>
        <authorList>
            <person name="Takahashi T."/>
            <person name="Nishimura K."/>
        </authorList>
    </citation>
    <scope>NUCLEOTIDE SEQUENCE</scope>
</reference>
<dbReference type="PANTHER" id="PTHR11802">
    <property type="entry name" value="SERINE PROTEASE FAMILY S10 SERINE CARBOXYPEPTIDASE"/>
    <property type="match status" value="1"/>
</dbReference>
<dbReference type="GO" id="GO:0004185">
    <property type="term" value="F:serine-type carboxypeptidase activity"/>
    <property type="evidence" value="ECO:0007669"/>
    <property type="project" value="InterPro"/>
</dbReference>
<organism evidence="2 3">
    <name type="scientific">Ficus carica</name>
    <name type="common">Common fig</name>
    <dbReference type="NCBI Taxonomy" id="3494"/>
    <lineage>
        <taxon>Eukaryota</taxon>
        <taxon>Viridiplantae</taxon>
        <taxon>Streptophyta</taxon>
        <taxon>Embryophyta</taxon>
        <taxon>Tracheophyta</taxon>
        <taxon>Spermatophyta</taxon>
        <taxon>Magnoliopsida</taxon>
        <taxon>eudicotyledons</taxon>
        <taxon>Gunneridae</taxon>
        <taxon>Pentapetalae</taxon>
        <taxon>rosids</taxon>
        <taxon>fabids</taxon>
        <taxon>Rosales</taxon>
        <taxon>Moraceae</taxon>
        <taxon>Ficeae</taxon>
        <taxon>Ficus</taxon>
    </lineage>
</organism>
<protein>
    <recommendedName>
        <fullName evidence="4">Serine carboxypeptidase</fullName>
    </recommendedName>
</protein>
<feature type="non-terminal residue" evidence="2">
    <location>
        <position position="1"/>
    </location>
</feature>
<name>A0AA88EC14_FICCA</name>
<dbReference type="AlphaFoldDB" id="A0AA88EC14"/>
<dbReference type="Gene3D" id="3.40.50.1820">
    <property type="entry name" value="alpha/beta hydrolase"/>
    <property type="match status" value="1"/>
</dbReference>
<dbReference type="PANTHER" id="PTHR11802:SF29">
    <property type="entry name" value="SERINE CARBOXYPEPTIDASE-LIKE 19"/>
    <property type="match status" value="1"/>
</dbReference>
<dbReference type="PRINTS" id="PR00724">
    <property type="entry name" value="CRBOXYPTASEC"/>
</dbReference>
<dbReference type="InterPro" id="IPR001563">
    <property type="entry name" value="Peptidase_S10"/>
</dbReference>
<comment type="caution">
    <text evidence="2">The sequence shown here is derived from an EMBL/GenBank/DDBJ whole genome shotgun (WGS) entry which is preliminary data.</text>
</comment>
<dbReference type="Proteomes" id="UP001187192">
    <property type="component" value="Unassembled WGS sequence"/>
</dbReference>
<comment type="similarity">
    <text evidence="1">Belongs to the peptidase S10 family.</text>
</comment>
<accession>A0AA88EC14</accession>
<dbReference type="InterPro" id="IPR029058">
    <property type="entry name" value="AB_hydrolase_fold"/>
</dbReference>
<evidence type="ECO:0000256" key="1">
    <source>
        <dbReference type="ARBA" id="ARBA00009431"/>
    </source>
</evidence>
<evidence type="ECO:0000313" key="3">
    <source>
        <dbReference type="Proteomes" id="UP001187192"/>
    </source>
</evidence>
<gene>
    <name evidence="2" type="ORF">TIFTF001_055589</name>
</gene>
<dbReference type="SUPFAM" id="SSF53474">
    <property type="entry name" value="alpha/beta-Hydrolases"/>
    <property type="match status" value="1"/>
</dbReference>
<keyword evidence="3" id="KW-1185">Reference proteome</keyword>
<proteinExistence type="inferred from homology"/>